<dbReference type="AlphaFoldDB" id="A0A1I2WKY5"/>
<sequence length="190" mass="20110">MGKLIFTLLALTAFVLNSAIAQSGRSEENLLENLRAKSIGATAANGNIAATHQEGEANVSMVQQVQTSTVTNQVSVLQVGNFNQAALQQNGAGIRATVNQSGNYNSFESSMTGANLTSNVVQLGNGNSITQQVQGSNLNYGLLQYGDNNTINQIETSPASRSYKVVQEGNNMNITIEQSAGFVPVTIRQQ</sequence>
<feature type="chain" id="PRO_5011721874" evidence="1">
    <location>
        <begin position="22"/>
        <end position="190"/>
    </location>
</feature>
<evidence type="ECO:0000256" key="1">
    <source>
        <dbReference type="SAM" id="SignalP"/>
    </source>
</evidence>
<organism evidence="2 3">
    <name type="scientific">Pontibacter chinhatensis</name>
    <dbReference type="NCBI Taxonomy" id="1436961"/>
    <lineage>
        <taxon>Bacteria</taxon>
        <taxon>Pseudomonadati</taxon>
        <taxon>Bacteroidota</taxon>
        <taxon>Cytophagia</taxon>
        <taxon>Cytophagales</taxon>
        <taxon>Hymenobacteraceae</taxon>
        <taxon>Pontibacter</taxon>
    </lineage>
</organism>
<gene>
    <name evidence="2" type="ORF">SAMN05421739_10541</name>
</gene>
<accession>A0A1I2WKY5</accession>
<dbReference type="RefSeq" id="WP_092103085.1">
    <property type="nucleotide sequence ID" value="NZ_FOOT01000005.1"/>
</dbReference>
<dbReference type="Proteomes" id="UP000198724">
    <property type="component" value="Unassembled WGS sequence"/>
</dbReference>
<feature type="signal peptide" evidence="1">
    <location>
        <begin position="1"/>
        <end position="21"/>
    </location>
</feature>
<dbReference type="STRING" id="1436961.SAMN05421739_10541"/>
<protein>
    <submittedName>
        <fullName evidence="2">Minor curlin subunit</fullName>
    </submittedName>
</protein>
<evidence type="ECO:0000313" key="3">
    <source>
        <dbReference type="Proteomes" id="UP000198724"/>
    </source>
</evidence>
<evidence type="ECO:0000313" key="2">
    <source>
        <dbReference type="EMBL" id="SFH01026.1"/>
    </source>
</evidence>
<keyword evidence="3" id="KW-1185">Reference proteome</keyword>
<proteinExistence type="predicted"/>
<reference evidence="3" key="1">
    <citation type="submission" date="2016-10" db="EMBL/GenBank/DDBJ databases">
        <authorList>
            <person name="Varghese N."/>
            <person name="Submissions S."/>
        </authorList>
    </citation>
    <scope>NUCLEOTIDE SEQUENCE [LARGE SCALE GENOMIC DNA]</scope>
    <source>
        <strain evidence="3">LP51</strain>
    </source>
</reference>
<dbReference type="EMBL" id="FOOT01000005">
    <property type="protein sequence ID" value="SFH01026.1"/>
    <property type="molecule type" value="Genomic_DNA"/>
</dbReference>
<dbReference type="OrthoDB" id="852801at2"/>
<name>A0A1I2WKY5_9BACT</name>
<keyword evidence="1" id="KW-0732">Signal</keyword>